<proteinExistence type="predicted"/>
<dbReference type="EMBL" id="JAPHNI010000426">
    <property type="protein sequence ID" value="KAJ8111217.1"/>
    <property type="molecule type" value="Genomic_DNA"/>
</dbReference>
<sequence length="100" mass="11186">MLFLPTISVYWIAYKARPDSQSKAEIEFEGLLVHQGWVTNDKAEGSSCLLLWAANSVHDYTPVMRRTSQIIYIFPDGIEDISSFVKPKSSMVGSTDPSKS</sequence>
<gene>
    <name evidence="1" type="ORF">OPT61_g6137</name>
</gene>
<name>A0ACC2I814_9PLEO</name>
<protein>
    <submittedName>
        <fullName evidence="1">Uncharacterized protein</fullName>
    </submittedName>
</protein>
<comment type="caution">
    <text evidence="1">The sequence shown here is derived from an EMBL/GenBank/DDBJ whole genome shotgun (WGS) entry which is preliminary data.</text>
</comment>
<keyword evidence="2" id="KW-1185">Reference proteome</keyword>
<organism evidence="1 2">
    <name type="scientific">Boeremia exigua</name>
    <dbReference type="NCBI Taxonomy" id="749465"/>
    <lineage>
        <taxon>Eukaryota</taxon>
        <taxon>Fungi</taxon>
        <taxon>Dikarya</taxon>
        <taxon>Ascomycota</taxon>
        <taxon>Pezizomycotina</taxon>
        <taxon>Dothideomycetes</taxon>
        <taxon>Pleosporomycetidae</taxon>
        <taxon>Pleosporales</taxon>
        <taxon>Pleosporineae</taxon>
        <taxon>Didymellaceae</taxon>
        <taxon>Boeremia</taxon>
    </lineage>
</organism>
<evidence type="ECO:0000313" key="2">
    <source>
        <dbReference type="Proteomes" id="UP001153331"/>
    </source>
</evidence>
<evidence type="ECO:0000313" key="1">
    <source>
        <dbReference type="EMBL" id="KAJ8111217.1"/>
    </source>
</evidence>
<accession>A0ACC2I814</accession>
<dbReference type="Proteomes" id="UP001153331">
    <property type="component" value="Unassembled WGS sequence"/>
</dbReference>
<reference evidence="1" key="1">
    <citation type="submission" date="2022-11" db="EMBL/GenBank/DDBJ databases">
        <title>Genome Sequence of Boeremia exigua.</title>
        <authorList>
            <person name="Buettner E."/>
        </authorList>
    </citation>
    <scope>NUCLEOTIDE SEQUENCE</scope>
    <source>
        <strain evidence="1">CU02</strain>
    </source>
</reference>